<evidence type="ECO:0000259" key="1">
    <source>
        <dbReference type="Pfam" id="PF01593"/>
    </source>
</evidence>
<dbReference type="SUPFAM" id="SSF51905">
    <property type="entry name" value="FAD/NAD(P)-binding domain"/>
    <property type="match status" value="1"/>
</dbReference>
<feature type="domain" description="Amine oxidase" evidence="1">
    <location>
        <begin position="77"/>
        <end position="146"/>
    </location>
</feature>
<organism evidence="2 3">
    <name type="scientific">Eleusine coracana subsp. coracana</name>
    <dbReference type="NCBI Taxonomy" id="191504"/>
    <lineage>
        <taxon>Eukaryota</taxon>
        <taxon>Viridiplantae</taxon>
        <taxon>Streptophyta</taxon>
        <taxon>Embryophyta</taxon>
        <taxon>Tracheophyta</taxon>
        <taxon>Spermatophyta</taxon>
        <taxon>Magnoliopsida</taxon>
        <taxon>Liliopsida</taxon>
        <taxon>Poales</taxon>
        <taxon>Poaceae</taxon>
        <taxon>PACMAD clade</taxon>
        <taxon>Chloridoideae</taxon>
        <taxon>Cynodonteae</taxon>
        <taxon>Eleusininae</taxon>
        <taxon>Eleusine</taxon>
    </lineage>
</organism>
<evidence type="ECO:0000313" key="2">
    <source>
        <dbReference type="EMBL" id="GJN31619.1"/>
    </source>
</evidence>
<dbReference type="PANTHER" id="PTHR43675">
    <property type="entry name" value="ARSENITE METHYLTRANSFERASE"/>
    <property type="match status" value="1"/>
</dbReference>
<dbReference type="InterPro" id="IPR026669">
    <property type="entry name" value="Arsenite_MeTrfase-like"/>
</dbReference>
<comment type="caution">
    <text evidence="2">The sequence shown here is derived from an EMBL/GenBank/DDBJ whole genome shotgun (WGS) entry which is preliminary data.</text>
</comment>
<reference evidence="2" key="1">
    <citation type="journal article" date="2018" name="DNA Res.">
        <title>Multiple hybrid de novo genome assembly of finger millet, an orphan allotetraploid crop.</title>
        <authorList>
            <person name="Hatakeyama M."/>
            <person name="Aluri S."/>
            <person name="Balachadran M.T."/>
            <person name="Sivarajan S.R."/>
            <person name="Patrignani A."/>
            <person name="Gruter S."/>
            <person name="Poveda L."/>
            <person name="Shimizu-Inatsugi R."/>
            <person name="Baeten J."/>
            <person name="Francoijs K.J."/>
            <person name="Nataraja K.N."/>
            <person name="Reddy Y.A.N."/>
            <person name="Phadnis S."/>
            <person name="Ravikumar R.L."/>
            <person name="Schlapbach R."/>
            <person name="Sreeman S.M."/>
            <person name="Shimizu K.K."/>
        </authorList>
    </citation>
    <scope>NUCLEOTIDE SEQUENCE</scope>
</reference>
<keyword evidence="3" id="KW-1185">Reference proteome</keyword>
<reference evidence="2" key="2">
    <citation type="submission" date="2021-12" db="EMBL/GenBank/DDBJ databases">
        <title>Resequencing data analysis of finger millet.</title>
        <authorList>
            <person name="Hatakeyama M."/>
            <person name="Aluri S."/>
            <person name="Balachadran M.T."/>
            <person name="Sivarajan S.R."/>
            <person name="Poveda L."/>
            <person name="Shimizu-Inatsugi R."/>
            <person name="Schlapbach R."/>
            <person name="Sreeman S.M."/>
            <person name="Shimizu K.K."/>
        </authorList>
    </citation>
    <scope>NUCLEOTIDE SEQUENCE</scope>
</reference>
<dbReference type="SUPFAM" id="SSF53335">
    <property type="entry name" value="S-adenosyl-L-methionine-dependent methyltransferases"/>
    <property type="match status" value="1"/>
</dbReference>
<dbReference type="Gene3D" id="3.50.50.60">
    <property type="entry name" value="FAD/NAD(P)-binding domain"/>
    <property type="match status" value="1"/>
</dbReference>
<dbReference type="PANTHER" id="PTHR43675:SF11">
    <property type="entry name" value="AMINE OXIDASE DOMAIN-CONTAINING PROTEIN"/>
    <property type="match status" value="1"/>
</dbReference>
<dbReference type="GO" id="GO:0050660">
    <property type="term" value="F:flavin adenine dinucleotide binding"/>
    <property type="evidence" value="ECO:0007669"/>
    <property type="project" value="UniProtKB-ARBA"/>
</dbReference>
<dbReference type="GO" id="GO:0016491">
    <property type="term" value="F:oxidoreductase activity"/>
    <property type="evidence" value="ECO:0007669"/>
    <property type="project" value="InterPro"/>
</dbReference>
<dbReference type="Pfam" id="PF02353">
    <property type="entry name" value="CMAS"/>
    <property type="match status" value="1"/>
</dbReference>
<dbReference type="CDD" id="cd02440">
    <property type="entry name" value="AdoMet_MTases"/>
    <property type="match status" value="1"/>
</dbReference>
<dbReference type="Proteomes" id="UP001054889">
    <property type="component" value="Unassembled WGS sequence"/>
</dbReference>
<dbReference type="AlphaFoldDB" id="A0AAV5F7H8"/>
<dbReference type="InterPro" id="IPR036188">
    <property type="entry name" value="FAD/NAD-bd_sf"/>
</dbReference>
<evidence type="ECO:0000313" key="3">
    <source>
        <dbReference type="Proteomes" id="UP001054889"/>
    </source>
</evidence>
<dbReference type="Gene3D" id="3.40.50.150">
    <property type="entry name" value="Vaccinia Virus protein VP39"/>
    <property type="match status" value="2"/>
</dbReference>
<dbReference type="Pfam" id="PF01593">
    <property type="entry name" value="Amino_oxidase"/>
    <property type="match status" value="1"/>
</dbReference>
<name>A0AAV5F7H8_ELECO</name>
<protein>
    <recommendedName>
        <fullName evidence="1">Amine oxidase domain-containing protein</fullName>
    </recommendedName>
</protein>
<sequence>MMEWLEELGVEMVKSDMSFSVSTQLGGNGGIEWGCHNGVSGLLAQKSNSLSPSFWRMIHEIFKFKNNVLSASNQLLGGPECLTVKDGLQSFMNKVRKELDTRGCKIKTNCEVKSVSSFDKGYRIIEVNGSVETYDRIIFAIRAPDALKVLGSEATNDELRTLGAFQYTYSDAYLHHDESLMPRGLSAWSARNFLGTENRGVCITYWLNLVQAGKAAASNLLGKKCDLAVNIKVMVPSWTEAGARVLVGRFLKQYISIGNLSLIEQGGSTFSFGEVCQECCLKTVLQVHNPGFYWKVATEADLGLADAYINGYYSFIDNSEGLLNLLLILISNRDAGKRSNIKLYKSGLVDSLACILWSNDFFALFLDPTMSYSSGIFKANVERDHHVLEIGSGWGTLAIQLVKETGCRYTGITLSDQQLVYAQRKVKEAGLEDHITFLLCDYRQIPSCHKYDRIISCVEHVENIGYHYYSTLMRWRDNFEANRDKVLALGFDDKFIRTWEYYFIYCAAGFKSRTLGDYQIVFSRPGNLKLSNYVTVI</sequence>
<dbReference type="EMBL" id="BQKI01000082">
    <property type="protein sequence ID" value="GJN31619.1"/>
    <property type="molecule type" value="Genomic_DNA"/>
</dbReference>
<proteinExistence type="predicted"/>
<dbReference type="GO" id="GO:0008168">
    <property type="term" value="F:methyltransferase activity"/>
    <property type="evidence" value="ECO:0007669"/>
    <property type="project" value="TreeGrafter"/>
</dbReference>
<accession>A0AAV5F7H8</accession>
<dbReference type="InterPro" id="IPR002937">
    <property type="entry name" value="Amino_oxidase"/>
</dbReference>
<gene>
    <name evidence="2" type="primary">gb20036</name>
    <name evidence="2" type="ORF">PR202_gb20036</name>
</gene>
<dbReference type="InterPro" id="IPR029063">
    <property type="entry name" value="SAM-dependent_MTases_sf"/>
</dbReference>